<dbReference type="eggNOG" id="COG0784">
    <property type="taxonomic scope" value="Bacteria"/>
</dbReference>
<gene>
    <name evidence="3" type="ordered locus">cce_3714</name>
</gene>
<name>B1X1N2_CROS5</name>
<dbReference type="OrthoDB" id="5510574at2"/>
<dbReference type="PANTHER" id="PTHR44520:SF1">
    <property type="entry name" value="TWO-COMPONENT SYSTEM REGULATORY PROTEIN"/>
    <property type="match status" value="1"/>
</dbReference>
<feature type="modified residue" description="4-aspartylphosphate" evidence="1">
    <location>
        <position position="70"/>
    </location>
</feature>
<protein>
    <submittedName>
        <fullName evidence="3">Two-component system response regulator</fullName>
    </submittedName>
</protein>
<dbReference type="AlphaFoldDB" id="B1X1N2"/>
<dbReference type="InterPro" id="IPR011006">
    <property type="entry name" value="CheY-like_superfamily"/>
</dbReference>
<reference evidence="3 4" key="1">
    <citation type="journal article" date="2008" name="Proc. Natl. Acad. Sci. U.S.A.">
        <title>The genome of Cyanothece 51142, a unicellular diazotrophic cyanobacterium important in the marine nitrogen cycle.</title>
        <authorList>
            <person name="Welsh E.A."/>
            <person name="Liberton M."/>
            <person name="Stoeckel J."/>
            <person name="Loh T."/>
            <person name="Elvitigala T."/>
            <person name="Wang C."/>
            <person name="Wollam A."/>
            <person name="Fulton R.S."/>
            <person name="Clifton S.W."/>
            <person name="Jacobs J.M."/>
            <person name="Aurora R."/>
            <person name="Ghosh B.K."/>
            <person name="Sherman L.A."/>
            <person name="Smith R.D."/>
            <person name="Wilson R.K."/>
            <person name="Pakrasi H.B."/>
        </authorList>
    </citation>
    <scope>NUCLEOTIDE SEQUENCE [LARGE SCALE GENOMIC DNA]</scope>
    <source>
        <strain evidence="4">ATCC 51142 / BH68</strain>
    </source>
</reference>
<feature type="domain" description="Response regulatory" evidence="2">
    <location>
        <begin position="9"/>
        <end position="137"/>
    </location>
</feature>
<organism evidence="3 4">
    <name type="scientific">Crocosphaera subtropica (strain ATCC 51142 / BH68)</name>
    <name type="common">Cyanothece sp. (strain ATCC 51142)</name>
    <dbReference type="NCBI Taxonomy" id="43989"/>
    <lineage>
        <taxon>Bacteria</taxon>
        <taxon>Bacillati</taxon>
        <taxon>Cyanobacteriota</taxon>
        <taxon>Cyanophyceae</taxon>
        <taxon>Oscillatoriophycideae</taxon>
        <taxon>Chroococcales</taxon>
        <taxon>Aphanothecaceae</taxon>
        <taxon>Crocosphaera</taxon>
        <taxon>Crocosphaera subtropica</taxon>
    </lineage>
</organism>
<dbReference type="InterPro" id="IPR052893">
    <property type="entry name" value="TCS_response_regulator"/>
</dbReference>
<sequence length="149" mass="17457">MSNLVSKSFLLLVEDSDEDFTAFLRFSQPFLKEHSVKRCRNGEETIQFLERVETAPYSDISRFPTVIILDLNLSGVDGREILIRIQENPQWQKIPTLIFSSSNDPRDINFCYQHGAKSYILKPMDISHLKKTIQMLWEYWFNIVVLPSK</sequence>
<dbReference type="PROSITE" id="PS50110">
    <property type="entry name" value="RESPONSE_REGULATORY"/>
    <property type="match status" value="1"/>
</dbReference>
<dbReference type="KEGG" id="cyt:cce_3714"/>
<evidence type="ECO:0000259" key="2">
    <source>
        <dbReference type="PROSITE" id="PS50110"/>
    </source>
</evidence>
<dbReference type="EMBL" id="CP000806">
    <property type="protein sequence ID" value="ACB53062.1"/>
    <property type="molecule type" value="Genomic_DNA"/>
</dbReference>
<dbReference type="Proteomes" id="UP000001203">
    <property type="component" value="Chromosome circular"/>
</dbReference>
<keyword evidence="4" id="KW-1185">Reference proteome</keyword>
<evidence type="ECO:0000256" key="1">
    <source>
        <dbReference type="PROSITE-ProRule" id="PRU00169"/>
    </source>
</evidence>
<evidence type="ECO:0000313" key="4">
    <source>
        <dbReference type="Proteomes" id="UP000001203"/>
    </source>
</evidence>
<dbReference type="Gene3D" id="3.40.50.2300">
    <property type="match status" value="1"/>
</dbReference>
<dbReference type="CDD" id="cd17557">
    <property type="entry name" value="REC_Rcp-like"/>
    <property type="match status" value="1"/>
</dbReference>
<dbReference type="SMART" id="SM00448">
    <property type="entry name" value="REC"/>
    <property type="match status" value="1"/>
</dbReference>
<dbReference type="RefSeq" id="WP_009545128.1">
    <property type="nucleotide sequence ID" value="NC_010546.1"/>
</dbReference>
<evidence type="ECO:0000313" key="3">
    <source>
        <dbReference type="EMBL" id="ACB53062.1"/>
    </source>
</evidence>
<dbReference type="SUPFAM" id="SSF52172">
    <property type="entry name" value="CheY-like"/>
    <property type="match status" value="1"/>
</dbReference>
<dbReference type="GO" id="GO:0000160">
    <property type="term" value="P:phosphorelay signal transduction system"/>
    <property type="evidence" value="ECO:0007669"/>
    <property type="project" value="InterPro"/>
</dbReference>
<proteinExistence type="predicted"/>
<dbReference type="PANTHER" id="PTHR44520">
    <property type="entry name" value="RESPONSE REGULATOR RCP1-RELATED"/>
    <property type="match status" value="1"/>
</dbReference>
<dbReference type="Pfam" id="PF00072">
    <property type="entry name" value="Response_reg"/>
    <property type="match status" value="1"/>
</dbReference>
<accession>B1X1N2</accession>
<dbReference type="InterPro" id="IPR001789">
    <property type="entry name" value="Sig_transdc_resp-reg_receiver"/>
</dbReference>
<dbReference type="HOGENOM" id="CLU_000445_69_17_3"/>
<keyword evidence="1" id="KW-0597">Phosphoprotein</keyword>
<dbReference type="STRING" id="43989.cce_3714"/>